<keyword evidence="7" id="KW-1185">Reference proteome</keyword>
<gene>
    <name evidence="6" type="ORF">HHL21_12400</name>
</gene>
<dbReference type="AlphaFoldDB" id="A0A848HL15"/>
<keyword evidence="4" id="KW-0472">Membrane</keyword>
<proteinExistence type="predicted"/>
<feature type="domain" description="GGDEF" evidence="5">
    <location>
        <begin position="232"/>
        <end position="364"/>
    </location>
</feature>
<dbReference type="Pfam" id="PF00990">
    <property type="entry name" value="GGDEF"/>
    <property type="match status" value="1"/>
</dbReference>
<evidence type="ECO:0000256" key="3">
    <source>
        <dbReference type="SAM" id="Coils"/>
    </source>
</evidence>
<dbReference type="InterPro" id="IPR000160">
    <property type="entry name" value="GGDEF_dom"/>
</dbReference>
<comment type="catalytic activity">
    <reaction evidence="2">
        <text>2 GTP = 3',3'-c-di-GMP + 2 diphosphate</text>
        <dbReference type="Rhea" id="RHEA:24898"/>
        <dbReference type="ChEBI" id="CHEBI:33019"/>
        <dbReference type="ChEBI" id="CHEBI:37565"/>
        <dbReference type="ChEBI" id="CHEBI:58805"/>
        <dbReference type="EC" id="2.7.7.65"/>
    </reaction>
</comment>
<dbReference type="PANTHER" id="PTHR45138">
    <property type="entry name" value="REGULATORY COMPONENTS OF SENSORY TRANSDUCTION SYSTEM"/>
    <property type="match status" value="1"/>
</dbReference>
<reference evidence="6 7" key="1">
    <citation type="submission" date="2020-04" db="EMBL/GenBank/DDBJ databases">
        <title>Massilia sp. RP-1-19 isolated from soil.</title>
        <authorList>
            <person name="Dahal R.H."/>
        </authorList>
    </citation>
    <scope>NUCLEOTIDE SEQUENCE [LARGE SCALE GENOMIC DNA]</scope>
    <source>
        <strain evidence="6 7">RP-1-19</strain>
    </source>
</reference>
<evidence type="ECO:0000313" key="6">
    <source>
        <dbReference type="EMBL" id="NML61862.1"/>
    </source>
</evidence>
<feature type="transmembrane region" description="Helical" evidence="4">
    <location>
        <begin position="20"/>
        <end position="38"/>
    </location>
</feature>
<dbReference type="GO" id="GO:0052621">
    <property type="term" value="F:diguanylate cyclase activity"/>
    <property type="evidence" value="ECO:0007669"/>
    <property type="project" value="UniProtKB-EC"/>
</dbReference>
<feature type="transmembrane region" description="Helical" evidence="4">
    <location>
        <begin position="130"/>
        <end position="152"/>
    </location>
</feature>
<feature type="coiled-coil region" evidence="3">
    <location>
        <begin position="178"/>
        <end position="205"/>
    </location>
</feature>
<comment type="caution">
    <text evidence="6">The sequence shown here is derived from an EMBL/GenBank/DDBJ whole genome shotgun (WGS) entry which is preliminary data.</text>
</comment>
<dbReference type="NCBIfam" id="TIGR00254">
    <property type="entry name" value="GGDEF"/>
    <property type="match status" value="1"/>
</dbReference>
<evidence type="ECO:0000256" key="4">
    <source>
        <dbReference type="SAM" id="Phobius"/>
    </source>
</evidence>
<sequence length="364" mass="39727">MSYTPNAANLAAAMKLRRQLGYWAATAVLYLFCAGLVFDEIAAGTTPARQGWPVIWYPFAGLAVFYFMIRNASRLGIPNWHLAFLQAIFAVVYDLLLYSALKNTHAAILIGMPVIFVFCAFALRPRQTIALALVAITGLAIACGLMVGVGGASFESEVINFALTTIGIVSVTVVTGDLSKLRSRLKAQKQELEQALAKIETVARTDDLTMLANRRRMTELLDLEERYDGAEQTVCVALMDLDHFKSINDKLGHAGGDAVLKAFAETCRQVVRDEDTLARWGGEEFLLLMPGVGMQEAKVIVQRILTHVRAATFGFRDDRLAVTFSAGVVERQPAEKMGITVMRADAAMYAAKSAGRNRILLGAT</sequence>
<keyword evidence="4" id="KW-1133">Transmembrane helix</keyword>
<dbReference type="InterPro" id="IPR050469">
    <property type="entry name" value="Diguanylate_Cyclase"/>
</dbReference>
<organism evidence="6 7">
    <name type="scientific">Massilia polaris</name>
    <dbReference type="NCBI Taxonomy" id="2728846"/>
    <lineage>
        <taxon>Bacteria</taxon>
        <taxon>Pseudomonadati</taxon>
        <taxon>Pseudomonadota</taxon>
        <taxon>Betaproteobacteria</taxon>
        <taxon>Burkholderiales</taxon>
        <taxon>Oxalobacteraceae</taxon>
        <taxon>Telluria group</taxon>
        <taxon>Massilia</taxon>
    </lineage>
</organism>
<dbReference type="Gene3D" id="3.30.70.270">
    <property type="match status" value="1"/>
</dbReference>
<name>A0A848HL15_9BURK</name>
<dbReference type="EC" id="2.7.7.65" evidence="1"/>
<dbReference type="EMBL" id="JABBGG010000006">
    <property type="protein sequence ID" value="NML61862.1"/>
    <property type="molecule type" value="Genomic_DNA"/>
</dbReference>
<accession>A0A848HL15</accession>
<evidence type="ECO:0000259" key="5">
    <source>
        <dbReference type="PROSITE" id="PS50887"/>
    </source>
</evidence>
<feature type="transmembrane region" description="Helical" evidence="4">
    <location>
        <begin position="106"/>
        <end position="123"/>
    </location>
</feature>
<dbReference type="SMART" id="SM00267">
    <property type="entry name" value="GGDEF"/>
    <property type="match status" value="1"/>
</dbReference>
<dbReference type="PANTHER" id="PTHR45138:SF9">
    <property type="entry name" value="DIGUANYLATE CYCLASE DGCM-RELATED"/>
    <property type="match status" value="1"/>
</dbReference>
<evidence type="ECO:0000256" key="1">
    <source>
        <dbReference type="ARBA" id="ARBA00012528"/>
    </source>
</evidence>
<keyword evidence="3" id="KW-0175">Coiled coil</keyword>
<feature type="transmembrane region" description="Helical" evidence="4">
    <location>
        <begin position="50"/>
        <end position="69"/>
    </location>
</feature>
<dbReference type="InterPro" id="IPR043128">
    <property type="entry name" value="Rev_trsase/Diguanyl_cyclase"/>
</dbReference>
<evidence type="ECO:0000256" key="2">
    <source>
        <dbReference type="ARBA" id="ARBA00034247"/>
    </source>
</evidence>
<dbReference type="SUPFAM" id="SSF55073">
    <property type="entry name" value="Nucleotide cyclase"/>
    <property type="match status" value="1"/>
</dbReference>
<dbReference type="CDD" id="cd01949">
    <property type="entry name" value="GGDEF"/>
    <property type="match status" value="1"/>
</dbReference>
<dbReference type="PROSITE" id="PS50887">
    <property type="entry name" value="GGDEF"/>
    <property type="match status" value="1"/>
</dbReference>
<feature type="transmembrane region" description="Helical" evidence="4">
    <location>
        <begin position="158"/>
        <end position="179"/>
    </location>
</feature>
<keyword evidence="4" id="KW-0812">Transmembrane</keyword>
<dbReference type="InterPro" id="IPR029787">
    <property type="entry name" value="Nucleotide_cyclase"/>
</dbReference>
<dbReference type="FunFam" id="3.30.70.270:FF:000001">
    <property type="entry name" value="Diguanylate cyclase domain protein"/>
    <property type="match status" value="1"/>
</dbReference>
<feature type="transmembrane region" description="Helical" evidence="4">
    <location>
        <begin position="81"/>
        <end position="100"/>
    </location>
</feature>
<evidence type="ECO:0000313" key="7">
    <source>
        <dbReference type="Proteomes" id="UP000583752"/>
    </source>
</evidence>
<protein>
    <recommendedName>
        <fullName evidence="1">diguanylate cyclase</fullName>
        <ecNumber evidence="1">2.7.7.65</ecNumber>
    </recommendedName>
</protein>
<dbReference type="RefSeq" id="WP_169466227.1">
    <property type="nucleotide sequence ID" value="NZ_JABBGG010000006.1"/>
</dbReference>
<dbReference type="Proteomes" id="UP000583752">
    <property type="component" value="Unassembled WGS sequence"/>
</dbReference>